<dbReference type="Proteomes" id="UP000770717">
    <property type="component" value="Unassembled WGS sequence"/>
</dbReference>
<evidence type="ECO:0000259" key="1">
    <source>
        <dbReference type="Pfam" id="PF24626"/>
    </source>
</evidence>
<protein>
    <recommendedName>
        <fullName evidence="1">Tf2-1-like SH3-like domain-containing protein</fullName>
    </recommendedName>
</protein>
<proteinExistence type="predicted"/>
<evidence type="ECO:0000313" key="3">
    <source>
        <dbReference type="Proteomes" id="UP000770717"/>
    </source>
</evidence>
<dbReference type="EMBL" id="WNTK01002943">
    <property type="protein sequence ID" value="KAG9465524.1"/>
    <property type="molecule type" value="Genomic_DNA"/>
</dbReference>
<sequence>MAREEVWNGVHKNLEETSGHMQLRSCKRSTVSEPFEVGQKVYLPTKNLKLKFPSVKLAPHFIGPFAIMRVIYPLAYELDLPCSCA</sequence>
<evidence type="ECO:0000313" key="2">
    <source>
        <dbReference type="EMBL" id="KAG9465524.1"/>
    </source>
</evidence>
<organism evidence="2 3">
    <name type="scientific">Eleutherodactylus coqui</name>
    <name type="common">Puerto Rican coqui</name>
    <dbReference type="NCBI Taxonomy" id="57060"/>
    <lineage>
        <taxon>Eukaryota</taxon>
        <taxon>Metazoa</taxon>
        <taxon>Chordata</taxon>
        <taxon>Craniata</taxon>
        <taxon>Vertebrata</taxon>
        <taxon>Euteleostomi</taxon>
        <taxon>Amphibia</taxon>
        <taxon>Batrachia</taxon>
        <taxon>Anura</taxon>
        <taxon>Neobatrachia</taxon>
        <taxon>Hyloidea</taxon>
        <taxon>Eleutherodactylidae</taxon>
        <taxon>Eleutherodactylinae</taxon>
        <taxon>Eleutherodactylus</taxon>
        <taxon>Eleutherodactylus</taxon>
    </lineage>
</organism>
<dbReference type="InterPro" id="IPR056924">
    <property type="entry name" value="SH3_Tf2-1"/>
</dbReference>
<name>A0A8J6B996_ELECQ</name>
<dbReference type="AlphaFoldDB" id="A0A8J6B996"/>
<reference evidence="2" key="1">
    <citation type="thesis" date="2020" institute="ProQuest LLC" country="789 East Eisenhower Parkway, Ann Arbor, MI, USA">
        <title>Comparative Genomics and Chromosome Evolution.</title>
        <authorList>
            <person name="Mudd A.B."/>
        </authorList>
    </citation>
    <scope>NUCLEOTIDE SEQUENCE</scope>
    <source>
        <strain evidence="2">HN-11 Male</strain>
        <tissue evidence="2">Kidney and liver</tissue>
    </source>
</reference>
<gene>
    <name evidence="2" type="ORF">GDO78_018156</name>
</gene>
<dbReference type="Pfam" id="PF24626">
    <property type="entry name" value="SH3_Tf2-1"/>
    <property type="match status" value="1"/>
</dbReference>
<feature type="domain" description="Tf2-1-like SH3-like" evidence="1">
    <location>
        <begin position="38"/>
        <end position="83"/>
    </location>
</feature>
<comment type="caution">
    <text evidence="2">The sequence shown here is derived from an EMBL/GenBank/DDBJ whole genome shotgun (WGS) entry which is preliminary data.</text>
</comment>
<accession>A0A8J6B996</accession>
<keyword evidence="3" id="KW-1185">Reference proteome</keyword>
<dbReference type="OrthoDB" id="9908938at2759"/>